<organism evidence="3 4">
    <name type="scientific">Loa loa</name>
    <name type="common">Eye worm</name>
    <name type="synonym">Filaria loa</name>
    <dbReference type="NCBI Taxonomy" id="7209"/>
    <lineage>
        <taxon>Eukaryota</taxon>
        <taxon>Metazoa</taxon>
        <taxon>Ecdysozoa</taxon>
        <taxon>Nematoda</taxon>
        <taxon>Chromadorea</taxon>
        <taxon>Rhabditida</taxon>
        <taxon>Spirurina</taxon>
        <taxon>Spiruromorpha</taxon>
        <taxon>Filarioidea</taxon>
        <taxon>Onchocercidae</taxon>
        <taxon>Loa</taxon>
    </lineage>
</organism>
<dbReference type="PROSITE" id="PS51257">
    <property type="entry name" value="PROKAR_LIPOPROTEIN"/>
    <property type="match status" value="1"/>
</dbReference>
<evidence type="ECO:0000313" key="4">
    <source>
        <dbReference type="WBParaSite" id="EN70_6821"/>
    </source>
</evidence>
<dbReference type="PANTHER" id="PTHR22753:SF14">
    <property type="entry name" value="MONOACYLGLYCEROL_DIACYLGLYCEROL O-ACYLTRANSFERASE"/>
    <property type="match status" value="1"/>
</dbReference>
<dbReference type="STRING" id="7209.A0A1I7VVU2"/>
<dbReference type="WBParaSite" id="EN70_6821">
    <property type="protein sequence ID" value="EN70_6821"/>
    <property type="gene ID" value="EN70_6821"/>
</dbReference>
<protein>
    <submittedName>
        <fullName evidence="4">PlsC domain-containing protein</fullName>
    </submittedName>
</protein>
<dbReference type="AlphaFoldDB" id="A0A1I7VVU2"/>
<reference evidence="4" key="2">
    <citation type="submission" date="2016-11" db="UniProtKB">
        <authorList>
            <consortium name="WormBaseParasite"/>
        </authorList>
    </citation>
    <scope>IDENTIFICATION</scope>
</reference>
<reference evidence="3" key="1">
    <citation type="submission" date="2012-04" db="EMBL/GenBank/DDBJ databases">
        <title>The Genome Sequence of Loa loa.</title>
        <authorList>
            <consortium name="The Broad Institute Genome Sequencing Platform"/>
            <consortium name="Broad Institute Genome Sequencing Center for Infectious Disease"/>
            <person name="Nutman T.B."/>
            <person name="Fink D.L."/>
            <person name="Russ C."/>
            <person name="Young S."/>
            <person name="Zeng Q."/>
            <person name="Gargeya S."/>
            <person name="Alvarado L."/>
            <person name="Berlin A."/>
            <person name="Chapman S.B."/>
            <person name="Chen Z."/>
            <person name="Freedman E."/>
            <person name="Gellesch M."/>
            <person name="Goldberg J."/>
            <person name="Griggs A."/>
            <person name="Gujja S."/>
            <person name="Heilman E.R."/>
            <person name="Heiman D."/>
            <person name="Howarth C."/>
            <person name="Mehta T."/>
            <person name="Neiman D."/>
            <person name="Pearson M."/>
            <person name="Roberts A."/>
            <person name="Saif S."/>
            <person name="Shea T."/>
            <person name="Shenoy N."/>
            <person name="Sisk P."/>
            <person name="Stolte C."/>
            <person name="Sykes S."/>
            <person name="White J."/>
            <person name="Yandava C."/>
            <person name="Haas B."/>
            <person name="Henn M.R."/>
            <person name="Nusbaum C."/>
            <person name="Birren B."/>
        </authorList>
    </citation>
    <scope>NUCLEOTIDE SEQUENCE [LARGE SCALE GENOMIC DNA]</scope>
</reference>
<dbReference type="InterPro" id="IPR002123">
    <property type="entry name" value="Plipid/glycerol_acylTrfase"/>
</dbReference>
<sequence>MLSNGKYFTVTNIAGGGACILICQLIYTHIYVQKKIQTKIREFSHYRGAFTVLSKHRKAMDFLGLPLTVGEVDLVDRKRNYIDGRMSQLRIPICGERDGGIMVVRAERDEDGEDFETAQIELELDEAGHNIWPSWLQPYVEVLLLWISWAIDYVDWDYLEYLTWLFLPLLIAFVLPVLLLFFIYGCVIFLHIYGLRNRIREAYASSLWDGARISIASFWDAVGYVWHGYEIKGLENVPNEGSALFVYYHGTLPIDVYYVIAKCMLHKKRTLHCVGDKFIFKMPGWGMICKVFYITPGTVDDCMARLKDGHLLCIAPGGVREALFSDPTRYNIMWARRLGFAKVIIGCPGTPVIPMFTENCRDAFRTPRCGRKVFRWIYEKTRLPLCPVYGGFPVKMITHLGRPVYFSSDMNPEDVKKTVKAEVHDLIREHQRLPGSILRGIMQRFYDKRRYKEDILLEEIACNNLCSNNNTHSNSIVSSEFGQLSPAKILISHADSGVPLDIN</sequence>
<evidence type="ECO:0000256" key="1">
    <source>
        <dbReference type="SAM" id="Phobius"/>
    </source>
</evidence>
<evidence type="ECO:0000313" key="3">
    <source>
        <dbReference type="Proteomes" id="UP000095285"/>
    </source>
</evidence>
<feature type="transmembrane region" description="Helical" evidence="1">
    <location>
        <begin position="162"/>
        <end position="190"/>
    </location>
</feature>
<dbReference type="CDD" id="cd07987">
    <property type="entry name" value="LPLAT_MGAT-like"/>
    <property type="match status" value="1"/>
</dbReference>
<accession>A0A1I7VVU2</accession>
<dbReference type="eggNOG" id="KOG4321">
    <property type="taxonomic scope" value="Eukaryota"/>
</dbReference>
<keyword evidence="1" id="KW-0472">Membrane</keyword>
<proteinExistence type="predicted"/>
<dbReference type="Pfam" id="PF08695">
    <property type="entry name" value="Coa1"/>
    <property type="match status" value="1"/>
</dbReference>
<feature type="transmembrane region" description="Helical" evidence="1">
    <location>
        <begin position="12"/>
        <end position="32"/>
    </location>
</feature>
<keyword evidence="3" id="KW-1185">Reference proteome</keyword>
<dbReference type="PANTHER" id="PTHR22753">
    <property type="entry name" value="TRANSMEMBRANE PROTEIN 68"/>
    <property type="match status" value="1"/>
</dbReference>
<dbReference type="Pfam" id="PF01553">
    <property type="entry name" value="Acyltransferase"/>
    <property type="match status" value="1"/>
</dbReference>
<feature type="domain" description="Phospholipid/glycerol acyltransferase" evidence="2">
    <location>
        <begin position="230"/>
        <end position="355"/>
    </location>
</feature>
<evidence type="ECO:0000259" key="2">
    <source>
        <dbReference type="Pfam" id="PF01553"/>
    </source>
</evidence>
<dbReference type="GO" id="GO:0016020">
    <property type="term" value="C:membrane"/>
    <property type="evidence" value="ECO:0007669"/>
    <property type="project" value="TreeGrafter"/>
</dbReference>
<dbReference type="InterPro" id="IPR014807">
    <property type="entry name" value="Coa1"/>
</dbReference>
<name>A0A1I7VVU2_LOALO</name>
<dbReference type="SUPFAM" id="SSF69593">
    <property type="entry name" value="Glycerol-3-phosphate (1)-acyltransferase"/>
    <property type="match status" value="1"/>
</dbReference>
<dbReference type="GO" id="GO:0016746">
    <property type="term" value="F:acyltransferase activity"/>
    <property type="evidence" value="ECO:0007669"/>
    <property type="project" value="InterPro"/>
</dbReference>
<dbReference type="Proteomes" id="UP000095285">
    <property type="component" value="Unassembled WGS sequence"/>
</dbReference>
<keyword evidence="1" id="KW-0812">Transmembrane</keyword>
<keyword evidence="1" id="KW-1133">Transmembrane helix</keyword>